<dbReference type="EMBL" id="CP002959">
    <property type="protein sequence ID" value="AFM11979.1"/>
    <property type="molecule type" value="Genomic_DNA"/>
</dbReference>
<name>I4B3X2_TURPD</name>
<dbReference type="HOGENOM" id="CLU_183869_0_0_12"/>
<gene>
    <name evidence="1" type="ordered locus">Turpa_1331</name>
</gene>
<dbReference type="PATRIC" id="fig|869212.3.peg.1321"/>
<sequence length="99" mass="10665">MGDNMKKIILTITSLAFVAALGAVQVVKEESTLKGCERLGEVAAGDKFAQMDRETAEKAVKAQAKEMKADKVFLNIVAHPHGKLGTQYTATAVAWKCDK</sequence>
<reference evidence="1 2" key="1">
    <citation type="submission" date="2012-06" db="EMBL/GenBank/DDBJ databases">
        <title>The complete chromosome of genome of Turneriella parva DSM 21527.</title>
        <authorList>
            <consortium name="US DOE Joint Genome Institute (JGI-PGF)"/>
            <person name="Lucas S."/>
            <person name="Han J."/>
            <person name="Lapidus A."/>
            <person name="Bruce D."/>
            <person name="Goodwin L."/>
            <person name="Pitluck S."/>
            <person name="Peters L."/>
            <person name="Kyrpides N."/>
            <person name="Mavromatis K."/>
            <person name="Ivanova N."/>
            <person name="Mikhailova N."/>
            <person name="Chertkov O."/>
            <person name="Detter J.C."/>
            <person name="Tapia R."/>
            <person name="Han C."/>
            <person name="Land M."/>
            <person name="Hauser L."/>
            <person name="Markowitz V."/>
            <person name="Cheng J.-F."/>
            <person name="Hugenholtz P."/>
            <person name="Woyke T."/>
            <person name="Wu D."/>
            <person name="Gronow S."/>
            <person name="Wellnitz S."/>
            <person name="Brambilla E."/>
            <person name="Klenk H.-P."/>
            <person name="Eisen J.A."/>
        </authorList>
    </citation>
    <scope>NUCLEOTIDE SEQUENCE [LARGE SCALE GENOMIC DNA]</scope>
    <source>
        <strain evidence="2">ATCC BAA-1111 / DSM 21527 / NCTC 11395 / H</strain>
    </source>
</reference>
<evidence type="ECO:0008006" key="3">
    <source>
        <dbReference type="Google" id="ProtNLM"/>
    </source>
</evidence>
<proteinExistence type="predicted"/>
<dbReference type="KEGG" id="tpx:Turpa_1331"/>
<evidence type="ECO:0000313" key="1">
    <source>
        <dbReference type="EMBL" id="AFM11979.1"/>
    </source>
</evidence>
<dbReference type="Proteomes" id="UP000006048">
    <property type="component" value="Chromosome"/>
</dbReference>
<dbReference type="AlphaFoldDB" id="I4B3X2"/>
<accession>I4B3X2</accession>
<dbReference type="STRING" id="869212.Turpa_1331"/>
<evidence type="ECO:0000313" key="2">
    <source>
        <dbReference type="Proteomes" id="UP000006048"/>
    </source>
</evidence>
<keyword evidence="2" id="KW-1185">Reference proteome</keyword>
<protein>
    <recommendedName>
        <fullName evidence="3">DUF4156 domain-containing protein</fullName>
    </recommendedName>
</protein>
<organism evidence="1 2">
    <name type="scientific">Turneriella parva (strain ATCC BAA-1111 / DSM 21527 / NCTC 11395 / H)</name>
    <name type="common">Leptospira parva</name>
    <dbReference type="NCBI Taxonomy" id="869212"/>
    <lineage>
        <taxon>Bacteria</taxon>
        <taxon>Pseudomonadati</taxon>
        <taxon>Spirochaetota</taxon>
        <taxon>Spirochaetia</taxon>
        <taxon>Leptospirales</taxon>
        <taxon>Leptospiraceae</taxon>
        <taxon>Turneriella</taxon>
    </lineage>
</organism>